<dbReference type="InterPro" id="IPR001631">
    <property type="entry name" value="TopoI"/>
</dbReference>
<protein>
    <recommendedName>
        <fullName evidence="3">DNA topoisomerase</fullName>
        <ecNumber evidence="3">5.6.2.1</ecNumber>
    </recommendedName>
</protein>
<comment type="catalytic activity">
    <reaction evidence="1 7">
        <text>ATP-independent breakage of single-stranded DNA, followed by passage and rejoining.</text>
        <dbReference type="EC" id="5.6.2.1"/>
    </reaction>
</comment>
<dbReference type="SUPFAM" id="SSF56349">
    <property type="entry name" value="DNA breaking-rejoining enzymes"/>
    <property type="match status" value="1"/>
</dbReference>
<evidence type="ECO:0000256" key="8">
    <source>
        <dbReference type="SAM" id="MobiDB-lite"/>
    </source>
</evidence>
<feature type="active site" description="O-(3'-phospho-DNA)-tyrosine intermediate" evidence="7">
    <location>
        <position position="230"/>
    </location>
</feature>
<sequence>PPSSPPADPAHPHPGGPHVLERSSASPRRLRPPGRAIRSEAGLGRAGRRPTGSFSGKDGVQYVRTVRASDDPALFRLAFNVLREAAANKRDDDPLFESVTAAAVNAAIRSVLPGASSRTLRTLRACETFRSTLRALRPVLDRGGRAVALLALRLANVRVAALLNHKRLSRNGGDDGRPPIDLRVVERRLSTLVDNLAANGNDVVKTIAFALRHDVELPARLSLGTSKANYIDPRIAREFIHST</sequence>
<dbReference type="InterPro" id="IPR051062">
    <property type="entry name" value="Topoisomerase_IB"/>
</dbReference>
<dbReference type="GO" id="GO:0003677">
    <property type="term" value="F:DNA binding"/>
    <property type="evidence" value="ECO:0007669"/>
    <property type="project" value="UniProtKB-UniRule"/>
</dbReference>
<feature type="non-terminal residue" evidence="10">
    <location>
        <position position="1"/>
    </location>
</feature>
<feature type="region of interest" description="Disordered" evidence="8">
    <location>
        <begin position="1"/>
        <end position="57"/>
    </location>
</feature>
<evidence type="ECO:0000313" key="11">
    <source>
        <dbReference type="Proteomes" id="UP000232323"/>
    </source>
</evidence>
<dbReference type="EC" id="5.6.2.1" evidence="3"/>
<evidence type="ECO:0000256" key="2">
    <source>
        <dbReference type="ARBA" id="ARBA00006645"/>
    </source>
</evidence>
<dbReference type="PRINTS" id="PR00416">
    <property type="entry name" value="EUTPISMRASEI"/>
</dbReference>
<dbReference type="Gene3D" id="3.90.15.10">
    <property type="entry name" value="Topoisomerase I, Chain A, domain 3"/>
    <property type="match status" value="1"/>
</dbReference>
<gene>
    <name evidence="10" type="ORF">CEUSTIGMA_g12208.t1</name>
</gene>
<dbReference type="PANTHER" id="PTHR10290">
    <property type="entry name" value="DNA TOPOISOMERASE I"/>
    <property type="match status" value="1"/>
</dbReference>
<comment type="similarity">
    <text evidence="2 7">Belongs to the type IB topoisomerase family.</text>
</comment>
<reference evidence="10 11" key="1">
    <citation type="submission" date="2017-08" db="EMBL/GenBank/DDBJ databases">
        <title>Acidophilic green algal genome provides insights into adaptation to an acidic environment.</title>
        <authorList>
            <person name="Hirooka S."/>
            <person name="Hirose Y."/>
            <person name="Kanesaki Y."/>
            <person name="Higuchi S."/>
            <person name="Fujiwara T."/>
            <person name="Onuma R."/>
            <person name="Era A."/>
            <person name="Ohbayashi R."/>
            <person name="Uzuka A."/>
            <person name="Nozaki H."/>
            <person name="Yoshikawa H."/>
            <person name="Miyagishima S.Y."/>
        </authorList>
    </citation>
    <scope>NUCLEOTIDE SEQUENCE [LARGE SCALE GENOMIC DNA]</scope>
    <source>
        <strain evidence="10 11">NIES-2499</strain>
    </source>
</reference>
<evidence type="ECO:0000259" key="9">
    <source>
        <dbReference type="Pfam" id="PF01028"/>
    </source>
</evidence>
<organism evidence="10 11">
    <name type="scientific">Chlamydomonas eustigma</name>
    <dbReference type="NCBI Taxonomy" id="1157962"/>
    <lineage>
        <taxon>Eukaryota</taxon>
        <taxon>Viridiplantae</taxon>
        <taxon>Chlorophyta</taxon>
        <taxon>core chlorophytes</taxon>
        <taxon>Chlorophyceae</taxon>
        <taxon>CS clade</taxon>
        <taxon>Chlamydomonadales</taxon>
        <taxon>Chlamydomonadaceae</taxon>
        <taxon>Chlamydomonas</taxon>
    </lineage>
</organism>
<dbReference type="InterPro" id="IPR014711">
    <property type="entry name" value="TopoI_cat_a-hlx-sub_euk"/>
</dbReference>
<evidence type="ECO:0000256" key="4">
    <source>
        <dbReference type="ARBA" id="ARBA00023029"/>
    </source>
</evidence>
<keyword evidence="5 7" id="KW-0238">DNA-binding</keyword>
<proteinExistence type="inferred from homology"/>
<dbReference type="PROSITE" id="PS52038">
    <property type="entry name" value="TOPO_IB_2"/>
    <property type="match status" value="1"/>
</dbReference>
<feature type="domain" description="DNA topoisomerase I catalytic core eukaryotic-type" evidence="9">
    <location>
        <begin position="53"/>
        <end position="169"/>
    </location>
</feature>
<evidence type="ECO:0000256" key="1">
    <source>
        <dbReference type="ARBA" id="ARBA00000213"/>
    </source>
</evidence>
<dbReference type="GO" id="GO:0007059">
    <property type="term" value="P:chromosome segregation"/>
    <property type="evidence" value="ECO:0007669"/>
    <property type="project" value="TreeGrafter"/>
</dbReference>
<dbReference type="GO" id="GO:0003917">
    <property type="term" value="F:DNA topoisomerase type I (single strand cut, ATP-independent) activity"/>
    <property type="evidence" value="ECO:0007669"/>
    <property type="project" value="UniProtKB-UniRule"/>
</dbReference>
<comment type="caution">
    <text evidence="10">The sequence shown here is derived from an EMBL/GenBank/DDBJ whole genome shotgun (WGS) entry which is preliminary data.</text>
</comment>
<keyword evidence="6 7" id="KW-0413">Isomerase</keyword>
<dbReference type="AlphaFoldDB" id="A0A250XP16"/>
<dbReference type="Proteomes" id="UP000232323">
    <property type="component" value="Unassembled WGS sequence"/>
</dbReference>
<keyword evidence="4 7" id="KW-0799">Topoisomerase</keyword>
<dbReference type="InterPro" id="IPR013500">
    <property type="entry name" value="TopoI_cat_euk"/>
</dbReference>
<accession>A0A250XP16</accession>
<evidence type="ECO:0000313" key="10">
    <source>
        <dbReference type="EMBL" id="GAX84786.1"/>
    </source>
</evidence>
<feature type="compositionally biased region" description="Pro residues" evidence="8">
    <location>
        <begin position="1"/>
        <end position="15"/>
    </location>
</feature>
<dbReference type="PANTHER" id="PTHR10290:SF3">
    <property type="entry name" value="DNA TOPOISOMERASE 1"/>
    <property type="match status" value="1"/>
</dbReference>
<dbReference type="GO" id="GO:0005730">
    <property type="term" value="C:nucleolus"/>
    <property type="evidence" value="ECO:0007669"/>
    <property type="project" value="TreeGrafter"/>
</dbReference>
<dbReference type="EMBL" id="BEGY01000135">
    <property type="protein sequence ID" value="GAX84786.1"/>
    <property type="molecule type" value="Genomic_DNA"/>
</dbReference>
<dbReference type="GO" id="GO:0006265">
    <property type="term" value="P:DNA topological change"/>
    <property type="evidence" value="ECO:0007669"/>
    <property type="project" value="UniProtKB-UniRule"/>
</dbReference>
<evidence type="ECO:0000256" key="5">
    <source>
        <dbReference type="ARBA" id="ARBA00023125"/>
    </source>
</evidence>
<evidence type="ECO:0000256" key="7">
    <source>
        <dbReference type="PROSITE-ProRule" id="PRU01382"/>
    </source>
</evidence>
<dbReference type="Pfam" id="PF01028">
    <property type="entry name" value="Topoisom_I"/>
    <property type="match status" value="1"/>
</dbReference>
<dbReference type="InterPro" id="IPR011010">
    <property type="entry name" value="DNA_brk_join_enz"/>
</dbReference>
<dbReference type="GO" id="GO:0006260">
    <property type="term" value="P:DNA replication"/>
    <property type="evidence" value="ECO:0007669"/>
    <property type="project" value="TreeGrafter"/>
</dbReference>
<keyword evidence="11" id="KW-1185">Reference proteome</keyword>
<name>A0A250XP16_9CHLO</name>
<evidence type="ECO:0000256" key="6">
    <source>
        <dbReference type="ARBA" id="ARBA00023235"/>
    </source>
</evidence>
<evidence type="ECO:0000256" key="3">
    <source>
        <dbReference type="ARBA" id="ARBA00012891"/>
    </source>
</evidence>